<dbReference type="GO" id="GO:0009414">
    <property type="term" value="P:response to water deprivation"/>
    <property type="evidence" value="ECO:0007669"/>
    <property type="project" value="TreeGrafter"/>
</dbReference>
<reference evidence="2" key="1">
    <citation type="journal article" date="2023" name="Proc. Natl. Acad. Sci. U.S.A.">
        <title>Genomic and structural basis for evolution of tropane alkaloid biosynthesis.</title>
        <authorList>
            <person name="Wanga Y.-J."/>
            <person name="Taina T."/>
            <person name="Yua J.-Y."/>
            <person name="Lia J."/>
            <person name="Xua B."/>
            <person name="Chenc J."/>
            <person name="D'Auriad J.C."/>
            <person name="Huanga J.-P."/>
            <person name="Huanga S.-X."/>
        </authorList>
    </citation>
    <scope>NUCLEOTIDE SEQUENCE [LARGE SCALE GENOMIC DNA]</scope>
    <source>
        <strain evidence="2">cv. KIB-2019</strain>
    </source>
</reference>
<dbReference type="Proteomes" id="UP001152561">
    <property type="component" value="Unassembled WGS sequence"/>
</dbReference>
<sequence>MRCENDVVRRAVEAEEDEEEQDLDGELTLKQVVQCLCAPQAYFSEILITSLRLDVDESAKDSVTRVIVTRADDDDTKLIKEEFQSKYGTTLAAKIEKVANGSLPFAFHLKSFAQFMYDFTVFISNEQTS</sequence>
<protein>
    <submittedName>
        <fullName evidence="1">Uncharacterized protein</fullName>
    </submittedName>
</protein>
<proteinExistence type="predicted"/>
<name>A0A9Q1RQW4_9SOLA</name>
<dbReference type="GO" id="GO:0005544">
    <property type="term" value="F:calcium-dependent phospholipid binding"/>
    <property type="evidence" value="ECO:0007669"/>
    <property type="project" value="InterPro"/>
</dbReference>
<dbReference type="PANTHER" id="PTHR10502">
    <property type="entry name" value="ANNEXIN"/>
    <property type="match status" value="1"/>
</dbReference>
<keyword evidence="2" id="KW-1185">Reference proteome</keyword>
<dbReference type="GO" id="GO:0005509">
    <property type="term" value="F:calcium ion binding"/>
    <property type="evidence" value="ECO:0007669"/>
    <property type="project" value="InterPro"/>
</dbReference>
<dbReference type="AlphaFoldDB" id="A0A9Q1RQW4"/>
<dbReference type="Gene3D" id="1.10.220.10">
    <property type="entry name" value="Annexin"/>
    <property type="match status" value="1"/>
</dbReference>
<dbReference type="GO" id="GO:0005737">
    <property type="term" value="C:cytoplasm"/>
    <property type="evidence" value="ECO:0007669"/>
    <property type="project" value="TreeGrafter"/>
</dbReference>
<dbReference type="GO" id="GO:0009408">
    <property type="term" value="P:response to heat"/>
    <property type="evidence" value="ECO:0007669"/>
    <property type="project" value="TreeGrafter"/>
</dbReference>
<dbReference type="PANTHER" id="PTHR10502:SF196">
    <property type="entry name" value="ANNEXIN D4"/>
    <property type="match status" value="1"/>
</dbReference>
<evidence type="ECO:0000313" key="1">
    <source>
        <dbReference type="EMBL" id="KAJ8572990.1"/>
    </source>
</evidence>
<dbReference type="SUPFAM" id="SSF47874">
    <property type="entry name" value="Annexin"/>
    <property type="match status" value="1"/>
</dbReference>
<evidence type="ECO:0000313" key="2">
    <source>
        <dbReference type="Proteomes" id="UP001152561"/>
    </source>
</evidence>
<dbReference type="InterPro" id="IPR037104">
    <property type="entry name" value="Annexin_sf"/>
</dbReference>
<dbReference type="GO" id="GO:0009409">
    <property type="term" value="P:response to cold"/>
    <property type="evidence" value="ECO:0007669"/>
    <property type="project" value="TreeGrafter"/>
</dbReference>
<dbReference type="GO" id="GO:0009651">
    <property type="term" value="P:response to salt stress"/>
    <property type="evidence" value="ECO:0007669"/>
    <property type="project" value="TreeGrafter"/>
</dbReference>
<dbReference type="GO" id="GO:0005886">
    <property type="term" value="C:plasma membrane"/>
    <property type="evidence" value="ECO:0007669"/>
    <property type="project" value="TreeGrafter"/>
</dbReference>
<dbReference type="EMBL" id="JAJAGQ010000001">
    <property type="protein sequence ID" value="KAJ8572990.1"/>
    <property type="molecule type" value="Genomic_DNA"/>
</dbReference>
<accession>A0A9Q1RQW4</accession>
<dbReference type="OrthoDB" id="37886at2759"/>
<organism evidence="1 2">
    <name type="scientific">Anisodus acutangulus</name>
    <dbReference type="NCBI Taxonomy" id="402998"/>
    <lineage>
        <taxon>Eukaryota</taxon>
        <taxon>Viridiplantae</taxon>
        <taxon>Streptophyta</taxon>
        <taxon>Embryophyta</taxon>
        <taxon>Tracheophyta</taxon>
        <taxon>Spermatophyta</taxon>
        <taxon>Magnoliopsida</taxon>
        <taxon>eudicotyledons</taxon>
        <taxon>Gunneridae</taxon>
        <taxon>Pentapetalae</taxon>
        <taxon>asterids</taxon>
        <taxon>lamiids</taxon>
        <taxon>Solanales</taxon>
        <taxon>Solanaceae</taxon>
        <taxon>Solanoideae</taxon>
        <taxon>Hyoscyameae</taxon>
        <taxon>Anisodus</taxon>
    </lineage>
</organism>
<comment type="caution">
    <text evidence="1">The sequence shown here is derived from an EMBL/GenBank/DDBJ whole genome shotgun (WGS) entry which is preliminary data.</text>
</comment>
<gene>
    <name evidence="1" type="ORF">K7X08_009501</name>
</gene>
<dbReference type="GO" id="GO:0001786">
    <property type="term" value="F:phosphatidylserine binding"/>
    <property type="evidence" value="ECO:0007669"/>
    <property type="project" value="TreeGrafter"/>
</dbReference>